<comment type="caution">
    <text evidence="2">The sequence shown here is derived from an EMBL/GenBank/DDBJ whole genome shotgun (WGS) entry which is preliminary data.</text>
</comment>
<dbReference type="AlphaFoldDB" id="A0A9W8ICY3"/>
<evidence type="ECO:0000313" key="2">
    <source>
        <dbReference type="EMBL" id="KAJ2851818.1"/>
    </source>
</evidence>
<dbReference type="InterPro" id="IPR003511">
    <property type="entry name" value="HORMA_dom"/>
</dbReference>
<keyword evidence="3" id="KW-1185">Reference proteome</keyword>
<organism evidence="2 3">
    <name type="scientific">Coemansia brasiliensis</name>
    <dbReference type="NCBI Taxonomy" id="2650707"/>
    <lineage>
        <taxon>Eukaryota</taxon>
        <taxon>Fungi</taxon>
        <taxon>Fungi incertae sedis</taxon>
        <taxon>Zoopagomycota</taxon>
        <taxon>Kickxellomycotina</taxon>
        <taxon>Kickxellomycetes</taxon>
        <taxon>Kickxellales</taxon>
        <taxon>Kickxellaceae</taxon>
        <taxon>Coemansia</taxon>
    </lineage>
</organism>
<accession>A0A9W8ICY3</accession>
<feature type="domain" description="HORMA" evidence="1">
    <location>
        <begin position="11"/>
        <end position="60"/>
    </location>
</feature>
<evidence type="ECO:0000259" key="1">
    <source>
        <dbReference type="Pfam" id="PF02301"/>
    </source>
</evidence>
<dbReference type="Gene3D" id="3.30.900.10">
    <property type="entry name" value="HORMA domain"/>
    <property type="match status" value="1"/>
</dbReference>
<proteinExistence type="predicted"/>
<dbReference type="OrthoDB" id="1928087at2759"/>
<dbReference type="InterPro" id="IPR036570">
    <property type="entry name" value="HORMA_dom_sf"/>
</dbReference>
<dbReference type="EMBL" id="JANBUW010000008">
    <property type="protein sequence ID" value="KAJ2851818.1"/>
    <property type="molecule type" value="Genomic_DNA"/>
</dbReference>
<gene>
    <name evidence="2" type="ORF">IWW36_000779</name>
</gene>
<dbReference type="Proteomes" id="UP001139887">
    <property type="component" value="Unassembled WGS sequence"/>
</dbReference>
<evidence type="ECO:0000313" key="3">
    <source>
        <dbReference type="Proteomes" id="UP001139887"/>
    </source>
</evidence>
<protein>
    <recommendedName>
        <fullName evidence="1">HORMA domain-containing protein</fullName>
    </recommendedName>
</protein>
<sequence length="361" mass="40408">MSVSAKMYFSDVLYIAISEIAYYRYLLPESFFEEVLFEDVEVHRLMSGKSTKSDMLLEILPLPVPVLLSSRIILTPNAPQSYMPPSFVPLPPSKMNGYYTMPEFGSAQVGIVKRSGIEGYVCVVSVEGPVQQPPLGSTMCSKPMRIDLDDNPDKRVFVAVPNPIVSRDKAITTRQQQKRCLIDCVRQEPSMPNTHGSSSRQNRDIAEAENGQSCECQIDSCEEMQTCYRCKRKVHTACYVLEGDLTPLVIVCISCQAKNKIAAMPNTLCRLALTRRAARLAYRQKEEQVTWLIKNLGCSKYRGRSIMNTINSLGLIRIDKNVHPNRFNVDENSWQAKKAVLFDSDIESAVAAAAAVPKLKP</sequence>
<name>A0A9W8ICY3_9FUNG</name>
<dbReference type="Pfam" id="PF02301">
    <property type="entry name" value="HORMA"/>
    <property type="match status" value="1"/>
</dbReference>
<reference evidence="2" key="1">
    <citation type="submission" date="2022-07" db="EMBL/GenBank/DDBJ databases">
        <title>Phylogenomic reconstructions and comparative analyses of Kickxellomycotina fungi.</title>
        <authorList>
            <person name="Reynolds N.K."/>
            <person name="Stajich J.E."/>
            <person name="Barry K."/>
            <person name="Grigoriev I.V."/>
            <person name="Crous P."/>
            <person name="Smith M.E."/>
        </authorList>
    </citation>
    <scope>NUCLEOTIDE SEQUENCE</scope>
    <source>
        <strain evidence="2">NRRL 1566</strain>
    </source>
</reference>